<evidence type="ECO:0000313" key="1">
    <source>
        <dbReference type="EMBL" id="MFB9715590.1"/>
    </source>
</evidence>
<evidence type="ECO:0000313" key="2">
    <source>
        <dbReference type="Proteomes" id="UP001589536"/>
    </source>
</evidence>
<dbReference type="RefSeq" id="WP_345050670.1">
    <property type="nucleotide sequence ID" value="NZ_BAABED010000001.1"/>
</dbReference>
<dbReference type="EMBL" id="JBHMBH010000036">
    <property type="protein sequence ID" value="MFB9715590.1"/>
    <property type="molecule type" value="Genomic_DNA"/>
</dbReference>
<dbReference type="Proteomes" id="UP001589536">
    <property type="component" value="Unassembled WGS sequence"/>
</dbReference>
<keyword evidence="2" id="KW-1185">Reference proteome</keyword>
<organism evidence="1 2">
    <name type="scientific">Arthrobacter methylotrophus</name>
    <dbReference type="NCBI Taxonomy" id="121291"/>
    <lineage>
        <taxon>Bacteria</taxon>
        <taxon>Bacillati</taxon>
        <taxon>Actinomycetota</taxon>
        <taxon>Actinomycetes</taxon>
        <taxon>Micrococcales</taxon>
        <taxon>Micrococcaceae</taxon>
        <taxon>Arthrobacter</taxon>
    </lineage>
</organism>
<reference evidence="1 2" key="1">
    <citation type="submission" date="2024-09" db="EMBL/GenBank/DDBJ databases">
        <authorList>
            <person name="Sun Q."/>
            <person name="Mori K."/>
        </authorList>
    </citation>
    <scope>NUCLEOTIDE SEQUENCE [LARGE SCALE GENOMIC DNA]</scope>
    <source>
        <strain evidence="1 2">JCM 13519</strain>
    </source>
</reference>
<sequence length="158" mass="17278">MTVLQLISYDRPQGRSELSIVPNPSERDPESFEGATMHPMLIGSQEVIFLAAGLCKQGYRVMDAVLTDRFFTRLEGEEVDELRSELVALVNSVDPDGIEAFLKSELPGIYVDSIRLLDASKNGSVSLRQEGIVITSPNVEPAELNRSVQTAARWAAAG</sequence>
<name>A0ABV5UTP2_9MICC</name>
<comment type="caution">
    <text evidence="1">The sequence shown here is derived from an EMBL/GenBank/DDBJ whole genome shotgun (WGS) entry which is preliminary data.</text>
</comment>
<gene>
    <name evidence="1" type="ORF">ACFFPI_15920</name>
</gene>
<protein>
    <submittedName>
        <fullName evidence="1">Uncharacterized protein</fullName>
    </submittedName>
</protein>
<proteinExistence type="predicted"/>
<accession>A0ABV5UTP2</accession>